<evidence type="ECO:0000313" key="12">
    <source>
        <dbReference type="EMBL" id="MFD1671769.1"/>
    </source>
</evidence>
<keyword evidence="7" id="KW-0560">Oxidoreductase</keyword>
<keyword evidence="9" id="KW-0411">Iron-sulfur</keyword>
<feature type="domain" description="NADH:flavin oxidoreductase/NADH oxidase N-terminal" evidence="10">
    <location>
        <begin position="7"/>
        <end position="337"/>
    </location>
</feature>
<gene>
    <name evidence="12" type="ORF">ACFQ5M_06675</name>
</gene>
<dbReference type="PANTHER" id="PTHR42917">
    <property type="entry name" value="2,4-DIENOYL-COA REDUCTASE"/>
    <property type="match status" value="1"/>
</dbReference>
<dbReference type="PRINTS" id="PR00368">
    <property type="entry name" value="FADPNR"/>
</dbReference>
<dbReference type="PANTHER" id="PTHR42917:SF2">
    <property type="entry name" value="2,4-DIENOYL-COA REDUCTASE [(2E)-ENOYL-COA-PRODUCING]"/>
    <property type="match status" value="1"/>
</dbReference>
<keyword evidence="5" id="KW-0288">FMN</keyword>
<dbReference type="RefSeq" id="WP_125713817.1">
    <property type="nucleotide sequence ID" value="NZ_JBHTOP010000022.1"/>
</dbReference>
<dbReference type="InterPro" id="IPR013785">
    <property type="entry name" value="Aldolase_TIM"/>
</dbReference>
<protein>
    <submittedName>
        <fullName evidence="12">FAD-dependent oxidoreductase</fullName>
    </submittedName>
</protein>
<keyword evidence="13" id="KW-1185">Reference proteome</keyword>
<evidence type="ECO:0000256" key="4">
    <source>
        <dbReference type="ARBA" id="ARBA00022630"/>
    </source>
</evidence>
<comment type="similarity">
    <text evidence="3">In the N-terminal section; belongs to the NADH:flavin oxidoreductase/NADH oxidase family.</text>
</comment>
<reference evidence="13" key="1">
    <citation type="journal article" date="2019" name="Int. J. Syst. Evol. Microbiol.">
        <title>The Global Catalogue of Microorganisms (GCM) 10K type strain sequencing project: providing services to taxonomists for standard genome sequencing and annotation.</title>
        <authorList>
            <consortium name="The Broad Institute Genomics Platform"/>
            <consortium name="The Broad Institute Genome Sequencing Center for Infectious Disease"/>
            <person name="Wu L."/>
            <person name="Ma J."/>
        </authorList>
    </citation>
    <scope>NUCLEOTIDE SEQUENCE [LARGE SCALE GENOMIC DNA]</scope>
    <source>
        <strain evidence="13">CCM 8896</strain>
    </source>
</reference>
<dbReference type="SUPFAM" id="SSF51905">
    <property type="entry name" value="FAD/NAD(P)-binding domain"/>
    <property type="match status" value="1"/>
</dbReference>
<dbReference type="SUPFAM" id="SSF51395">
    <property type="entry name" value="FMN-linked oxidoreductases"/>
    <property type="match status" value="1"/>
</dbReference>
<evidence type="ECO:0000256" key="7">
    <source>
        <dbReference type="ARBA" id="ARBA00023002"/>
    </source>
</evidence>
<evidence type="ECO:0000313" key="13">
    <source>
        <dbReference type="Proteomes" id="UP001597267"/>
    </source>
</evidence>
<evidence type="ECO:0000259" key="10">
    <source>
        <dbReference type="Pfam" id="PF00724"/>
    </source>
</evidence>
<organism evidence="12 13">
    <name type="scientific">Agrilactobacillus yilanensis</name>
    <dbReference type="NCBI Taxonomy" id="2485997"/>
    <lineage>
        <taxon>Bacteria</taxon>
        <taxon>Bacillati</taxon>
        <taxon>Bacillota</taxon>
        <taxon>Bacilli</taxon>
        <taxon>Lactobacillales</taxon>
        <taxon>Lactobacillaceae</taxon>
        <taxon>Agrilactobacillus</taxon>
    </lineage>
</organism>
<dbReference type="InterPro" id="IPR051793">
    <property type="entry name" value="NADH:flavin_oxidoreductase"/>
</dbReference>
<keyword evidence="6" id="KW-0479">Metal-binding</keyword>
<dbReference type="Gene3D" id="3.50.50.60">
    <property type="entry name" value="FAD/NAD(P)-binding domain"/>
    <property type="match status" value="1"/>
</dbReference>
<dbReference type="Pfam" id="PF07992">
    <property type="entry name" value="Pyr_redox_2"/>
    <property type="match status" value="1"/>
</dbReference>
<dbReference type="InterPro" id="IPR001155">
    <property type="entry name" value="OxRdtase_FMN_N"/>
</dbReference>
<evidence type="ECO:0000256" key="1">
    <source>
        <dbReference type="ARBA" id="ARBA00001917"/>
    </source>
</evidence>
<evidence type="ECO:0000259" key="11">
    <source>
        <dbReference type="Pfam" id="PF07992"/>
    </source>
</evidence>
<name>A0ABW4J7W5_9LACO</name>
<dbReference type="Proteomes" id="UP001597267">
    <property type="component" value="Unassembled WGS sequence"/>
</dbReference>
<keyword evidence="8" id="KW-0408">Iron</keyword>
<evidence type="ECO:0000256" key="6">
    <source>
        <dbReference type="ARBA" id="ARBA00022723"/>
    </source>
</evidence>
<evidence type="ECO:0000256" key="9">
    <source>
        <dbReference type="ARBA" id="ARBA00023014"/>
    </source>
</evidence>
<dbReference type="InterPro" id="IPR023753">
    <property type="entry name" value="FAD/NAD-binding_dom"/>
</dbReference>
<sequence>MKTYSHIFKPLTVNGMTLRNRIIMPPMGSNFANFDGSINNDHIKYYEQRAKGGTALITLENVCIDYPMGTNGTTQLRMDNDQFLPGLWKFNERMHAYGACTSVQINHAGASATGLRLNGQQPLSASDVPSKIGMTHPRALTVEEIHHIINCYADAADRAKRAGFDCVEVHAGHSYLLDQFLSPHYNHRTDEYGGTPENRARLAKEVLLAVRKAVGPRFPIAVRFSADEFIDDGNSLEDTLQLLSYFSEPADILNVSAAVNQNLQYQIDKMNLPDGWRSYMAKAVKEKFHKIVVTSGNFRSPEITEQVLADGDADLVAMGRGLLAEPNWVNKVKTGQEDLLRKCISCNIGCADHRIAKGLPIRCTVNPDVINEDDYKQDAIKQSVKLVVIGGGTTALEAACSAAEIGAEVILFEQKSYLGGLAHQIAQLPDKWRIDDYVIYLKHRAERLNNLEIHLNESATMDKIKALDPDIVLNATGAHSFLPPITGLKDALQAKKPNVFTITDLLENMSNFTDKDEDILVIGGGAVGLDVMEYYTEHYNGHVTMIDMLPEIGKELDLITKIAMKELLNKYDVKQYVNTKLEEIDSDKAIVSDHEKTFTINFDKAFVCLGMRSYVPMMAELDQYVYENDKLLVNLGDSKKARRIYEGSQEARQIINAVHMIDQQKTTQIINRQKNLSY</sequence>
<comment type="caution">
    <text evidence="12">The sequence shown here is derived from an EMBL/GenBank/DDBJ whole genome shotgun (WGS) entry which is preliminary data.</text>
</comment>
<evidence type="ECO:0000256" key="2">
    <source>
        <dbReference type="ARBA" id="ARBA00001966"/>
    </source>
</evidence>
<dbReference type="Gene3D" id="3.20.20.70">
    <property type="entry name" value="Aldolase class I"/>
    <property type="match status" value="1"/>
</dbReference>
<accession>A0ABW4J7W5</accession>
<comment type="cofactor">
    <cofactor evidence="2">
        <name>[4Fe-4S] cluster</name>
        <dbReference type="ChEBI" id="CHEBI:49883"/>
    </cofactor>
</comment>
<proteinExistence type="inferred from homology"/>
<dbReference type="Pfam" id="PF12831">
    <property type="entry name" value="FAD_oxidored"/>
    <property type="match status" value="1"/>
</dbReference>
<feature type="domain" description="FAD/NAD(P)-binding" evidence="11">
    <location>
        <begin position="462"/>
        <end position="633"/>
    </location>
</feature>
<dbReference type="SUPFAM" id="SSF51971">
    <property type="entry name" value="Nucleotide-binding domain"/>
    <property type="match status" value="1"/>
</dbReference>
<dbReference type="Pfam" id="PF00724">
    <property type="entry name" value="Oxidored_FMN"/>
    <property type="match status" value="1"/>
</dbReference>
<dbReference type="CDD" id="cd02803">
    <property type="entry name" value="OYE_like_FMN_family"/>
    <property type="match status" value="1"/>
</dbReference>
<dbReference type="InterPro" id="IPR036188">
    <property type="entry name" value="FAD/NAD-bd_sf"/>
</dbReference>
<evidence type="ECO:0000256" key="3">
    <source>
        <dbReference type="ARBA" id="ARBA00011048"/>
    </source>
</evidence>
<keyword evidence="4" id="KW-0285">Flavoprotein</keyword>
<evidence type="ECO:0000256" key="8">
    <source>
        <dbReference type="ARBA" id="ARBA00023004"/>
    </source>
</evidence>
<evidence type="ECO:0000256" key="5">
    <source>
        <dbReference type="ARBA" id="ARBA00022643"/>
    </source>
</evidence>
<dbReference type="PRINTS" id="PR00411">
    <property type="entry name" value="PNDRDTASEI"/>
</dbReference>
<dbReference type="Gene3D" id="3.40.50.720">
    <property type="entry name" value="NAD(P)-binding Rossmann-like Domain"/>
    <property type="match status" value="1"/>
</dbReference>
<comment type="cofactor">
    <cofactor evidence="1">
        <name>FMN</name>
        <dbReference type="ChEBI" id="CHEBI:58210"/>
    </cofactor>
</comment>
<dbReference type="EMBL" id="JBHTOP010000022">
    <property type="protein sequence ID" value="MFD1671769.1"/>
    <property type="molecule type" value="Genomic_DNA"/>
</dbReference>